<dbReference type="CDD" id="cd02440">
    <property type="entry name" value="AdoMet_MTases"/>
    <property type="match status" value="1"/>
</dbReference>
<dbReference type="EMBL" id="AP022572">
    <property type="protein sequence ID" value="BBX57653.1"/>
    <property type="molecule type" value="Genomic_DNA"/>
</dbReference>
<dbReference type="InterPro" id="IPR029063">
    <property type="entry name" value="SAM-dependent_MTases_sf"/>
</dbReference>
<gene>
    <name evidence="3" type="ORF">MSHO_29980</name>
</gene>
<dbReference type="InterPro" id="IPR041698">
    <property type="entry name" value="Methyltransf_25"/>
</dbReference>
<dbReference type="SUPFAM" id="SSF53335">
    <property type="entry name" value="S-adenosyl-L-methionine-dependent methyltransferases"/>
    <property type="match status" value="1"/>
</dbReference>
<name>A0A7I7LEB9_9MYCO</name>
<keyword evidence="4" id="KW-1185">Reference proteome</keyword>
<feature type="domain" description="Methyltransferase" evidence="2">
    <location>
        <begin position="52"/>
        <end position="147"/>
    </location>
</feature>
<accession>A0A7I7LEB9</accession>
<sequence>MVEQSIWMQKVAADPGHSRWYIERFRAMARAGEDLVGEARLVDSIAPRGAHILDAGCGPGRLGRHLAAAGHRVVDVDVDPALIEAAEQDYPGPQWFVGDLAELDLPARGIVEPFDVIVSAGNVMTFLAPSTRARVLGRLRAHLRSDGRAVIGFGAGRDYAFADFLDDAQAAGFVPDLLLSTWDLRPFTDDCDFLVALLRPA</sequence>
<dbReference type="Pfam" id="PF13649">
    <property type="entry name" value="Methyltransf_25"/>
    <property type="match status" value="1"/>
</dbReference>
<dbReference type="RefSeq" id="WP_198967610.1">
    <property type="nucleotide sequence ID" value="NZ_AP022572.1"/>
</dbReference>
<reference evidence="3 4" key="1">
    <citation type="journal article" date="2019" name="Emerg. Microbes Infect.">
        <title>Comprehensive subspecies identification of 175 nontuberculous mycobacteria species based on 7547 genomic profiles.</title>
        <authorList>
            <person name="Matsumoto Y."/>
            <person name="Kinjo T."/>
            <person name="Motooka D."/>
            <person name="Nabeya D."/>
            <person name="Jung N."/>
            <person name="Uechi K."/>
            <person name="Horii T."/>
            <person name="Iida T."/>
            <person name="Fujita J."/>
            <person name="Nakamura S."/>
        </authorList>
    </citation>
    <scope>NUCLEOTIDE SEQUENCE [LARGE SCALE GENOMIC DNA]</scope>
    <source>
        <strain evidence="3 4">JCM 12657</strain>
    </source>
</reference>
<evidence type="ECO:0000313" key="3">
    <source>
        <dbReference type="EMBL" id="BBX57653.1"/>
    </source>
</evidence>
<dbReference type="GO" id="GO:0032259">
    <property type="term" value="P:methylation"/>
    <property type="evidence" value="ECO:0007669"/>
    <property type="project" value="UniProtKB-KW"/>
</dbReference>
<evidence type="ECO:0000313" key="4">
    <source>
        <dbReference type="Proteomes" id="UP000467164"/>
    </source>
</evidence>
<dbReference type="PANTHER" id="PTHR43861">
    <property type="entry name" value="TRANS-ACONITATE 2-METHYLTRANSFERASE-RELATED"/>
    <property type="match status" value="1"/>
</dbReference>
<dbReference type="KEGG" id="msho:MSHO_29980"/>
<evidence type="ECO:0000256" key="1">
    <source>
        <dbReference type="ARBA" id="ARBA00022679"/>
    </source>
</evidence>
<dbReference type="AlphaFoldDB" id="A0A7I7LEB9"/>
<dbReference type="GO" id="GO:0008168">
    <property type="term" value="F:methyltransferase activity"/>
    <property type="evidence" value="ECO:0007669"/>
    <property type="project" value="UniProtKB-KW"/>
</dbReference>
<evidence type="ECO:0000259" key="2">
    <source>
        <dbReference type="Pfam" id="PF13649"/>
    </source>
</evidence>
<protein>
    <submittedName>
        <fullName evidence="3">SAM-dependent methyltransferase</fullName>
    </submittedName>
</protein>
<proteinExistence type="predicted"/>
<keyword evidence="3" id="KW-0489">Methyltransferase</keyword>
<keyword evidence="1 3" id="KW-0808">Transferase</keyword>
<organism evidence="3 4">
    <name type="scientific">Mycobacterium shottsii</name>
    <dbReference type="NCBI Taxonomy" id="133549"/>
    <lineage>
        <taxon>Bacteria</taxon>
        <taxon>Bacillati</taxon>
        <taxon>Actinomycetota</taxon>
        <taxon>Actinomycetes</taxon>
        <taxon>Mycobacteriales</taxon>
        <taxon>Mycobacteriaceae</taxon>
        <taxon>Mycobacterium</taxon>
        <taxon>Mycobacterium ulcerans group</taxon>
    </lineage>
</organism>
<dbReference type="Gene3D" id="3.40.50.150">
    <property type="entry name" value="Vaccinia Virus protein VP39"/>
    <property type="match status" value="1"/>
</dbReference>
<dbReference type="Proteomes" id="UP000467164">
    <property type="component" value="Chromosome"/>
</dbReference>